<evidence type="ECO:0000256" key="2">
    <source>
        <dbReference type="ARBA" id="ARBA00022679"/>
    </source>
</evidence>
<dbReference type="GO" id="GO:0032259">
    <property type="term" value="P:methylation"/>
    <property type="evidence" value="ECO:0007669"/>
    <property type="project" value="UniProtKB-KW"/>
</dbReference>
<dbReference type="EMBL" id="LVWA01000005">
    <property type="protein sequence ID" value="OKL40366.1"/>
    <property type="molecule type" value="Genomic_DNA"/>
</dbReference>
<dbReference type="Pfam" id="PF08241">
    <property type="entry name" value="Methyltransf_11"/>
    <property type="match status" value="1"/>
</dbReference>
<organism evidence="5 6">
    <name type="scientific">Pontibacter flavimaris</name>
    <dbReference type="NCBI Taxonomy" id="1797110"/>
    <lineage>
        <taxon>Bacteria</taxon>
        <taxon>Pseudomonadati</taxon>
        <taxon>Bacteroidota</taxon>
        <taxon>Cytophagia</taxon>
        <taxon>Cytophagales</taxon>
        <taxon>Hymenobacteraceae</taxon>
        <taxon>Pontibacter</taxon>
    </lineage>
</organism>
<dbReference type="InterPro" id="IPR029063">
    <property type="entry name" value="SAM-dependent_MTases_sf"/>
</dbReference>
<dbReference type="OrthoDB" id="9804312at2"/>
<keyword evidence="6" id="KW-1185">Reference proteome</keyword>
<reference evidence="5 6" key="1">
    <citation type="submission" date="2016-03" db="EMBL/GenBank/DDBJ databases">
        <title>Genome sequence of Pontibacter sp. nov., of the family cytophagaceae, isolated from marine sediment of the Yellow Sea, China.</title>
        <authorList>
            <person name="Zhang G."/>
            <person name="Zhang R."/>
        </authorList>
    </citation>
    <scope>NUCLEOTIDE SEQUENCE [LARGE SCALE GENOMIC DNA]</scope>
    <source>
        <strain evidence="5 6">S10-8</strain>
    </source>
</reference>
<dbReference type="Proteomes" id="UP000186551">
    <property type="component" value="Unassembled WGS sequence"/>
</dbReference>
<keyword evidence="1 5" id="KW-0489">Methyltransferase</keyword>
<evidence type="ECO:0000259" key="4">
    <source>
        <dbReference type="Pfam" id="PF08241"/>
    </source>
</evidence>
<evidence type="ECO:0000313" key="6">
    <source>
        <dbReference type="Proteomes" id="UP000186551"/>
    </source>
</evidence>
<proteinExistence type="predicted"/>
<dbReference type="Gene3D" id="3.40.50.150">
    <property type="entry name" value="Vaccinia Virus protein VP39"/>
    <property type="match status" value="1"/>
</dbReference>
<comment type="caution">
    <text evidence="5">The sequence shown here is derived from an EMBL/GenBank/DDBJ whole genome shotgun (WGS) entry which is preliminary data.</text>
</comment>
<dbReference type="InterPro" id="IPR013216">
    <property type="entry name" value="Methyltransf_11"/>
</dbReference>
<dbReference type="CDD" id="cd02440">
    <property type="entry name" value="AdoMet_MTases"/>
    <property type="match status" value="1"/>
</dbReference>
<evidence type="ECO:0000313" key="5">
    <source>
        <dbReference type="EMBL" id="OKL40366.1"/>
    </source>
</evidence>
<dbReference type="GO" id="GO:0008757">
    <property type="term" value="F:S-adenosylmethionine-dependent methyltransferase activity"/>
    <property type="evidence" value="ECO:0007669"/>
    <property type="project" value="InterPro"/>
</dbReference>
<keyword evidence="2 5" id="KW-0808">Transferase</keyword>
<dbReference type="RefSeq" id="WP_073852468.1">
    <property type="nucleotide sequence ID" value="NZ_LVWA01000005.1"/>
</dbReference>
<dbReference type="STRING" id="1797110.A3841_18795"/>
<evidence type="ECO:0000256" key="3">
    <source>
        <dbReference type="ARBA" id="ARBA00022691"/>
    </source>
</evidence>
<dbReference type="PANTHER" id="PTHR43464:SF19">
    <property type="entry name" value="UBIQUINONE BIOSYNTHESIS O-METHYLTRANSFERASE, MITOCHONDRIAL"/>
    <property type="match status" value="1"/>
</dbReference>
<feature type="domain" description="Methyltransferase type 11" evidence="4">
    <location>
        <begin position="36"/>
        <end position="137"/>
    </location>
</feature>
<dbReference type="PANTHER" id="PTHR43464">
    <property type="entry name" value="METHYLTRANSFERASE"/>
    <property type="match status" value="1"/>
</dbReference>
<evidence type="ECO:0000256" key="1">
    <source>
        <dbReference type="ARBA" id="ARBA00022603"/>
    </source>
</evidence>
<dbReference type="AlphaFoldDB" id="A0A1Q5PDR5"/>
<keyword evidence="3" id="KW-0949">S-adenosyl-L-methionine</keyword>
<accession>A0A1Q5PDR5</accession>
<name>A0A1Q5PDR5_9BACT</name>
<protein>
    <submittedName>
        <fullName evidence="5">Methyltransferase type 11</fullName>
    </submittedName>
</protein>
<sequence>MFHLPLTSIPAQFGNIDIYLFDQLLKGRIRKGMRVLDAGCGSGRNIQYLMQAGVKVYGADISEEAIANVRAMASELAPTLSPKNFVVTDLTDLPFEDAAFEVVLCSAVLHFAQSEAHFRRMLQQLWRVLKPEGMLFCRFSTTIGMEGKLQQVAPQKYKMPHGPVWFLADEPQLRELIYTLEAELLEPLKTVLVERERSMTTLVLRKKVQGS</sequence>
<dbReference type="SUPFAM" id="SSF53335">
    <property type="entry name" value="S-adenosyl-L-methionine-dependent methyltransferases"/>
    <property type="match status" value="1"/>
</dbReference>
<gene>
    <name evidence="5" type="ORF">A3841_18795</name>
</gene>